<dbReference type="Pfam" id="PF04304">
    <property type="entry name" value="DUF454"/>
    <property type="match status" value="1"/>
</dbReference>
<keyword evidence="1" id="KW-0472">Membrane</keyword>
<feature type="transmembrane region" description="Helical" evidence="1">
    <location>
        <begin position="22"/>
        <end position="44"/>
    </location>
</feature>
<dbReference type="RefSeq" id="WP_341408803.1">
    <property type="nucleotide sequence ID" value="NZ_JBBUTH010000001.1"/>
</dbReference>
<sequence length="149" mass="16359">MNPPPAAAAPSLLRRHPLWLRVLWLLAGVASLVTGIVGIFVPLLPTTPFVLLAAYCFSRGSTRCEAWLLNHPRFGPMVRDWRASRAIPLRAKQLAWTMMAIGSTIGGLKLPLRWCWVPALCCAAVAFWMWRLPTRPPGGSARAQPPAGQ</sequence>
<feature type="transmembrane region" description="Helical" evidence="1">
    <location>
        <begin position="111"/>
        <end position="130"/>
    </location>
</feature>
<keyword evidence="3" id="KW-1185">Reference proteome</keyword>
<organism evidence="2 3">
    <name type="scientific">Pseudaquabacterium inlustre</name>
    <dbReference type="NCBI Taxonomy" id="2984192"/>
    <lineage>
        <taxon>Bacteria</taxon>
        <taxon>Pseudomonadati</taxon>
        <taxon>Pseudomonadota</taxon>
        <taxon>Betaproteobacteria</taxon>
        <taxon>Burkholderiales</taxon>
        <taxon>Sphaerotilaceae</taxon>
        <taxon>Pseudaquabacterium</taxon>
    </lineage>
</organism>
<evidence type="ECO:0000313" key="2">
    <source>
        <dbReference type="EMBL" id="MEK8049131.1"/>
    </source>
</evidence>
<gene>
    <name evidence="2" type="ORF">AACH10_02665</name>
</gene>
<dbReference type="InterPro" id="IPR007401">
    <property type="entry name" value="DUF454"/>
</dbReference>
<keyword evidence="1" id="KW-0812">Transmembrane</keyword>
<proteinExistence type="predicted"/>
<reference evidence="2 3" key="1">
    <citation type="submission" date="2024-04" db="EMBL/GenBank/DDBJ databases">
        <title>Novel species of the genus Ideonella isolated from streams.</title>
        <authorList>
            <person name="Lu H."/>
        </authorList>
    </citation>
    <scope>NUCLEOTIDE SEQUENCE [LARGE SCALE GENOMIC DNA]</scope>
    <source>
        <strain evidence="2 3">DXS22W</strain>
    </source>
</reference>
<dbReference type="Proteomes" id="UP001365405">
    <property type="component" value="Unassembled WGS sequence"/>
</dbReference>
<comment type="caution">
    <text evidence="2">The sequence shown here is derived from an EMBL/GenBank/DDBJ whole genome shotgun (WGS) entry which is preliminary data.</text>
</comment>
<protein>
    <submittedName>
        <fullName evidence="2">YbaN family protein</fullName>
    </submittedName>
</protein>
<evidence type="ECO:0000256" key="1">
    <source>
        <dbReference type="SAM" id="Phobius"/>
    </source>
</evidence>
<accession>A0ABU9CBT2</accession>
<dbReference type="EMBL" id="JBBUTH010000001">
    <property type="protein sequence ID" value="MEK8049131.1"/>
    <property type="molecule type" value="Genomic_DNA"/>
</dbReference>
<evidence type="ECO:0000313" key="3">
    <source>
        <dbReference type="Proteomes" id="UP001365405"/>
    </source>
</evidence>
<name>A0ABU9CBT2_9BURK</name>
<dbReference type="PANTHER" id="PTHR35813:SF1">
    <property type="entry name" value="INNER MEMBRANE PROTEIN YBAN"/>
    <property type="match status" value="1"/>
</dbReference>
<dbReference type="PANTHER" id="PTHR35813">
    <property type="entry name" value="INNER MEMBRANE PROTEIN YBAN"/>
    <property type="match status" value="1"/>
</dbReference>
<keyword evidence="1" id="KW-1133">Transmembrane helix</keyword>